<evidence type="ECO:0000313" key="3">
    <source>
        <dbReference type="EMBL" id="MBY8825751.1"/>
    </source>
</evidence>
<sequence length="368" mass="38506">MAQNDIRLEDLPDLARGAALLGAGGGGDPYIGRLIAEQAFAEYGAPTILSPVAVPDDMLICAVAALGATNIQMEKLIAGNELPHAVHVLERYLGKRVGALIPAEIGGSNSLLPLMLGARQALPVIDADGMGRAFPELQMNSFSINGVRAGPLVVVDEHLNTAIIDTPDDTTAEAMTRALAIQMGLRVYLSCFPMTGKQMRETAIHGTLSAALAIGRALGNGNGAVSPVDHLVDVLRDIPTYGHARALFDGKIVDVDRRTARGFSVGSCRLDAIGGGGGNGGSQAVISFQNENLSCDIDGRIVAVTPDLICIVDRETAEPIPTPQLKYGQRVRVVGIRAPERMRTPQALAAFGPAAFGIDATYTPLTCA</sequence>
<dbReference type="Gene3D" id="2.40.390.10">
    <property type="entry name" value="CV3147-like"/>
    <property type="match status" value="1"/>
</dbReference>
<proteinExistence type="predicted"/>
<dbReference type="Pfam" id="PF06032">
    <property type="entry name" value="S-Me-THD_N"/>
    <property type="match status" value="1"/>
</dbReference>
<dbReference type="EMBL" id="JAINVV010000013">
    <property type="protein sequence ID" value="MBY8825751.1"/>
    <property type="molecule type" value="Genomic_DNA"/>
</dbReference>
<dbReference type="Proteomes" id="UP000706039">
    <property type="component" value="Unassembled WGS sequence"/>
</dbReference>
<feature type="domain" description="S-Me-THD N-terminal" evidence="1">
    <location>
        <begin position="9"/>
        <end position="165"/>
    </location>
</feature>
<organism evidence="3 4">
    <name type="scientific">Sphingomonas colocasiae</name>
    <dbReference type="NCBI Taxonomy" id="1848973"/>
    <lineage>
        <taxon>Bacteria</taxon>
        <taxon>Pseudomonadati</taxon>
        <taxon>Pseudomonadota</taxon>
        <taxon>Alphaproteobacteria</taxon>
        <taxon>Sphingomonadales</taxon>
        <taxon>Sphingomonadaceae</taxon>
        <taxon>Sphingomonas</taxon>
    </lineage>
</organism>
<evidence type="ECO:0000259" key="2">
    <source>
        <dbReference type="Pfam" id="PF20906"/>
    </source>
</evidence>
<dbReference type="Gene3D" id="3.40.1610.10">
    <property type="entry name" value="CV3147-like domain"/>
    <property type="match status" value="1"/>
</dbReference>
<name>A0ABS7PX79_9SPHN</name>
<reference evidence="3 4" key="1">
    <citation type="submission" date="2021-08" db="EMBL/GenBank/DDBJ databases">
        <authorList>
            <person name="Tuo L."/>
        </authorList>
    </citation>
    <scope>NUCLEOTIDE SEQUENCE [LARGE SCALE GENOMIC DNA]</scope>
    <source>
        <strain evidence="3 4">JCM 31229</strain>
    </source>
</reference>
<protein>
    <submittedName>
        <fullName evidence="3">DUF917 domain-containing protein</fullName>
    </submittedName>
</protein>
<gene>
    <name evidence="3" type="ORF">K7G82_25845</name>
</gene>
<accession>A0ABS7PX79</accession>
<evidence type="ECO:0000313" key="4">
    <source>
        <dbReference type="Proteomes" id="UP000706039"/>
    </source>
</evidence>
<comment type="caution">
    <text evidence="3">The sequence shown here is derived from an EMBL/GenBank/DDBJ whole genome shotgun (WGS) entry which is preliminary data.</text>
</comment>
<dbReference type="InterPro" id="IPR010318">
    <property type="entry name" value="S-Me-THD_N"/>
</dbReference>
<dbReference type="RefSeq" id="WP_222992854.1">
    <property type="nucleotide sequence ID" value="NZ_JAINVV010000013.1"/>
</dbReference>
<feature type="domain" description="S-Me-THD-like C-terminal" evidence="2">
    <location>
        <begin position="168"/>
        <end position="365"/>
    </location>
</feature>
<keyword evidence="4" id="KW-1185">Reference proteome</keyword>
<dbReference type="SUPFAM" id="SSF160991">
    <property type="entry name" value="CV3147-like"/>
    <property type="match status" value="1"/>
</dbReference>
<dbReference type="InterPro" id="IPR027479">
    <property type="entry name" value="S-Me-THD_N_sf"/>
</dbReference>
<dbReference type="InterPro" id="IPR048350">
    <property type="entry name" value="S-Me-THD-like_C"/>
</dbReference>
<dbReference type="InterPro" id="IPR024071">
    <property type="entry name" value="S-Me-THD_C_sf"/>
</dbReference>
<evidence type="ECO:0000259" key="1">
    <source>
        <dbReference type="Pfam" id="PF06032"/>
    </source>
</evidence>
<dbReference type="Pfam" id="PF20906">
    <property type="entry name" value="S-Me-THD_C"/>
    <property type="match status" value="1"/>
</dbReference>